<dbReference type="HOGENOM" id="CLU_870607_0_0_0"/>
<accession>A0A081C053</accession>
<dbReference type="Pfam" id="PF13517">
    <property type="entry name" value="FG-GAP_3"/>
    <property type="match status" value="1"/>
</dbReference>
<dbReference type="InterPro" id="IPR028994">
    <property type="entry name" value="Integrin_alpha_N"/>
</dbReference>
<dbReference type="PANTHER" id="PTHR16026">
    <property type="entry name" value="CARTILAGE ACIDIC PROTEIN 1"/>
    <property type="match status" value="1"/>
</dbReference>
<dbReference type="Proteomes" id="UP000030661">
    <property type="component" value="Unassembled WGS sequence"/>
</dbReference>
<gene>
    <name evidence="2" type="ORF">U27_04930</name>
</gene>
<keyword evidence="1" id="KW-0732">Signal</keyword>
<dbReference type="AlphaFoldDB" id="A0A081C053"/>
<evidence type="ECO:0000313" key="3">
    <source>
        <dbReference type="Proteomes" id="UP000030661"/>
    </source>
</evidence>
<dbReference type="InterPro" id="IPR013517">
    <property type="entry name" value="FG-GAP"/>
</dbReference>
<name>A0A081C053_VECG1</name>
<dbReference type="PANTHER" id="PTHR16026:SF0">
    <property type="entry name" value="CARTILAGE ACIDIC PROTEIN 1"/>
    <property type="match status" value="1"/>
</dbReference>
<dbReference type="SUPFAM" id="SSF69318">
    <property type="entry name" value="Integrin alpha N-terminal domain"/>
    <property type="match status" value="1"/>
</dbReference>
<keyword evidence="3" id="KW-1185">Reference proteome</keyword>
<sequence>MRKYLFLIGGLSVILVGIIAAPAAAQYISVPGVSTHAQGAGMAVGDLDGNGRPEMILMAYHHAKEGNTFRYKVGKDLAPDGTATSWGQVFEVAGVGKEALGAGAAMGDINANKKLDLVFMAYEKNLFRYRVGWDLDANGIASSWSDVVEVEGVGDLAEGAGAALGDIDGNGRPELVLMAYDSPEGPNTFRYRIGWNINPGAVTNNWTGEIIPGVSEVAEGAGIGVIDLDGDGVPEIVLMGTQKQKGNNPIRYKIGWKLSAAAKTQNWKQVDEPTMGTDFQGADMAFWDMLGNGKPEMILMVYQREKNGNTFRYRVTGLR</sequence>
<dbReference type="InterPro" id="IPR027039">
    <property type="entry name" value="Crtac1"/>
</dbReference>
<organism evidence="2">
    <name type="scientific">Vecturithrix granuli</name>
    <dbReference type="NCBI Taxonomy" id="1499967"/>
    <lineage>
        <taxon>Bacteria</taxon>
        <taxon>Candidatus Moduliflexota</taxon>
        <taxon>Candidatus Vecturitrichia</taxon>
        <taxon>Candidatus Vecturitrichales</taxon>
        <taxon>Candidatus Vecturitrichaceae</taxon>
        <taxon>Candidatus Vecturithrix</taxon>
    </lineage>
</organism>
<evidence type="ECO:0000256" key="1">
    <source>
        <dbReference type="ARBA" id="ARBA00022729"/>
    </source>
</evidence>
<dbReference type="Gene3D" id="2.130.10.130">
    <property type="entry name" value="Integrin alpha, N-terminal"/>
    <property type="match status" value="1"/>
</dbReference>
<dbReference type="eggNOG" id="ENOG5032UQZ">
    <property type="taxonomic scope" value="Bacteria"/>
</dbReference>
<evidence type="ECO:0000313" key="2">
    <source>
        <dbReference type="EMBL" id="GAK57958.1"/>
    </source>
</evidence>
<reference evidence="2" key="1">
    <citation type="journal article" date="2015" name="PeerJ">
        <title>First genomic representation of candidate bacterial phylum KSB3 points to enhanced environmental sensing as a trigger of wastewater bulking.</title>
        <authorList>
            <person name="Sekiguchi Y."/>
            <person name="Ohashi A."/>
            <person name="Parks D.H."/>
            <person name="Yamauchi T."/>
            <person name="Tyson G.W."/>
            <person name="Hugenholtz P."/>
        </authorList>
    </citation>
    <scope>NUCLEOTIDE SEQUENCE [LARGE SCALE GENOMIC DNA]</scope>
</reference>
<proteinExistence type="predicted"/>
<dbReference type="EMBL" id="DF820466">
    <property type="protein sequence ID" value="GAK57958.1"/>
    <property type="molecule type" value="Genomic_DNA"/>
</dbReference>
<protein>
    <submittedName>
        <fullName evidence="2">MAC/Perforin domain-containing protein</fullName>
    </submittedName>
</protein>